<accession>A0A0C3NK53</accession>
<dbReference type="InParanoid" id="A0A0C3NK53"/>
<dbReference type="Proteomes" id="UP000054217">
    <property type="component" value="Unassembled WGS sequence"/>
</dbReference>
<evidence type="ECO:0000313" key="1">
    <source>
        <dbReference type="EMBL" id="KIN96055.1"/>
    </source>
</evidence>
<reference evidence="2" key="2">
    <citation type="submission" date="2015-01" db="EMBL/GenBank/DDBJ databases">
        <title>Evolutionary Origins and Diversification of the Mycorrhizal Mutualists.</title>
        <authorList>
            <consortium name="DOE Joint Genome Institute"/>
            <consortium name="Mycorrhizal Genomics Consortium"/>
            <person name="Kohler A."/>
            <person name="Kuo A."/>
            <person name="Nagy L.G."/>
            <person name="Floudas D."/>
            <person name="Copeland A."/>
            <person name="Barry K.W."/>
            <person name="Cichocki N."/>
            <person name="Veneault-Fourrey C."/>
            <person name="LaButti K."/>
            <person name="Lindquist E.A."/>
            <person name="Lipzen A."/>
            <person name="Lundell T."/>
            <person name="Morin E."/>
            <person name="Murat C."/>
            <person name="Riley R."/>
            <person name="Ohm R."/>
            <person name="Sun H."/>
            <person name="Tunlid A."/>
            <person name="Henrissat B."/>
            <person name="Grigoriev I.V."/>
            <person name="Hibbett D.S."/>
            <person name="Martin F."/>
        </authorList>
    </citation>
    <scope>NUCLEOTIDE SEQUENCE [LARGE SCALE GENOMIC DNA]</scope>
    <source>
        <strain evidence="2">Marx 270</strain>
    </source>
</reference>
<gene>
    <name evidence="1" type="ORF">M404DRAFT_291515</name>
</gene>
<name>A0A0C3NK53_PISTI</name>
<keyword evidence="2" id="KW-1185">Reference proteome</keyword>
<sequence>MSSFHECLSNEAAPAANNKIKSTLAYEMKNRFVGPLGAEQFLMDYLPCSASMPPAPRLSEEELEALKRVAAATSEIDMYSSFVFILLLLSRFSLT</sequence>
<proteinExistence type="predicted"/>
<dbReference type="HOGENOM" id="CLU_2373610_0_0_1"/>
<reference evidence="1 2" key="1">
    <citation type="submission" date="2014-04" db="EMBL/GenBank/DDBJ databases">
        <authorList>
            <consortium name="DOE Joint Genome Institute"/>
            <person name="Kuo A."/>
            <person name="Kohler A."/>
            <person name="Costa M.D."/>
            <person name="Nagy L.G."/>
            <person name="Floudas D."/>
            <person name="Copeland A."/>
            <person name="Barry K.W."/>
            <person name="Cichocki N."/>
            <person name="Veneault-Fourrey C."/>
            <person name="LaButti K."/>
            <person name="Lindquist E.A."/>
            <person name="Lipzen A."/>
            <person name="Lundell T."/>
            <person name="Morin E."/>
            <person name="Murat C."/>
            <person name="Sun H."/>
            <person name="Tunlid A."/>
            <person name="Henrissat B."/>
            <person name="Grigoriev I.V."/>
            <person name="Hibbett D.S."/>
            <person name="Martin F."/>
            <person name="Nordberg H.P."/>
            <person name="Cantor M.N."/>
            <person name="Hua S.X."/>
        </authorList>
    </citation>
    <scope>NUCLEOTIDE SEQUENCE [LARGE SCALE GENOMIC DNA]</scope>
    <source>
        <strain evidence="1 2">Marx 270</strain>
    </source>
</reference>
<organism evidence="1 2">
    <name type="scientific">Pisolithus tinctorius Marx 270</name>
    <dbReference type="NCBI Taxonomy" id="870435"/>
    <lineage>
        <taxon>Eukaryota</taxon>
        <taxon>Fungi</taxon>
        <taxon>Dikarya</taxon>
        <taxon>Basidiomycota</taxon>
        <taxon>Agaricomycotina</taxon>
        <taxon>Agaricomycetes</taxon>
        <taxon>Agaricomycetidae</taxon>
        <taxon>Boletales</taxon>
        <taxon>Sclerodermatineae</taxon>
        <taxon>Pisolithaceae</taxon>
        <taxon>Pisolithus</taxon>
    </lineage>
</organism>
<dbReference type="EMBL" id="KN832054">
    <property type="protein sequence ID" value="KIN96055.1"/>
    <property type="molecule type" value="Genomic_DNA"/>
</dbReference>
<protein>
    <submittedName>
        <fullName evidence="1">Uncharacterized protein</fullName>
    </submittedName>
</protein>
<dbReference type="AlphaFoldDB" id="A0A0C3NK53"/>
<evidence type="ECO:0000313" key="2">
    <source>
        <dbReference type="Proteomes" id="UP000054217"/>
    </source>
</evidence>